<evidence type="ECO:0000256" key="2">
    <source>
        <dbReference type="ARBA" id="ARBA00022448"/>
    </source>
</evidence>
<dbReference type="SUPFAM" id="SSF53850">
    <property type="entry name" value="Periplasmic binding protein-like II"/>
    <property type="match status" value="1"/>
</dbReference>
<comment type="caution">
    <text evidence="5">The sequence shown here is derived from an EMBL/GenBank/DDBJ whole genome shotgun (WGS) entry which is preliminary data.</text>
</comment>
<name>A0ABS2P2N7_9BACI</name>
<keyword evidence="2" id="KW-0813">Transport</keyword>
<keyword evidence="5" id="KW-0762">Sugar transport</keyword>
<dbReference type="Proteomes" id="UP000737402">
    <property type="component" value="Unassembled WGS sequence"/>
</dbReference>
<evidence type="ECO:0000313" key="5">
    <source>
        <dbReference type="EMBL" id="MBM7621202.1"/>
    </source>
</evidence>
<evidence type="ECO:0000256" key="4">
    <source>
        <dbReference type="SAM" id="SignalP"/>
    </source>
</evidence>
<keyword evidence="3 4" id="KW-0732">Signal</keyword>
<evidence type="ECO:0000256" key="1">
    <source>
        <dbReference type="ARBA" id="ARBA00008520"/>
    </source>
</evidence>
<dbReference type="InterPro" id="IPR006059">
    <property type="entry name" value="SBP"/>
</dbReference>
<feature type="chain" id="PRO_5045913109" evidence="4">
    <location>
        <begin position="22"/>
        <end position="427"/>
    </location>
</feature>
<comment type="similarity">
    <text evidence="1">Belongs to the bacterial solute-binding protein 1 family.</text>
</comment>
<gene>
    <name evidence="5" type="ORF">JOC95_003075</name>
</gene>
<sequence>MRSRFIAGVSILLILSMVIMAGCSNSSAGNDGKVTIDFWYTWGGDEAEEMKKLIKEYNDSQDEVFVKGLSQGDVQKQMTSIVGGNPPDLASHPDENKIATWAERGAITPLDEFIEKDKYDMEDFLPAARAAVQYEEKTYALPIVMNTWMLYYNKDLLEEAGLDGPPETVQELEEYNEKLSVVKDGRIERLGIWPAGNPYMWMNAFGGQLWDAEKKEVAVLEPGFKNTMELNKRMWDMFGSDAIDRMASAEGQYDSAQNSFFTGKYAMSFDGEWLATFIKRYAPNFNYGIAPMPYDANNPETKNSGFINVGTLYIPKGASHPEEAWDFLSWLTEKEQMVKFAASLGNLPTRTSAVDDPIFDDVPEYDTFMNYVVNGNMQSVPSVPFLEEFLQEVWTVQDEIMRDKVSVDEGLQKIKDKIQPIADEKNQ</sequence>
<dbReference type="CDD" id="cd14748">
    <property type="entry name" value="PBP2_UgpB"/>
    <property type="match status" value="1"/>
</dbReference>
<reference evidence="5 6" key="1">
    <citation type="submission" date="2021-01" db="EMBL/GenBank/DDBJ databases">
        <title>Genomic Encyclopedia of Type Strains, Phase IV (KMG-IV): sequencing the most valuable type-strain genomes for metagenomic binning, comparative biology and taxonomic classification.</title>
        <authorList>
            <person name="Goeker M."/>
        </authorList>
    </citation>
    <scope>NUCLEOTIDE SEQUENCE [LARGE SCALE GENOMIC DNA]</scope>
    <source>
        <strain evidence="5 6">DSM 25879</strain>
    </source>
</reference>
<proteinExistence type="inferred from homology"/>
<keyword evidence="6" id="KW-1185">Reference proteome</keyword>
<evidence type="ECO:0000313" key="6">
    <source>
        <dbReference type="Proteomes" id="UP000737402"/>
    </source>
</evidence>
<organism evidence="5 6">
    <name type="scientific">Sutcliffiella tianshenii</name>
    <dbReference type="NCBI Taxonomy" id="1463404"/>
    <lineage>
        <taxon>Bacteria</taxon>
        <taxon>Bacillati</taxon>
        <taxon>Bacillota</taxon>
        <taxon>Bacilli</taxon>
        <taxon>Bacillales</taxon>
        <taxon>Bacillaceae</taxon>
        <taxon>Sutcliffiella</taxon>
    </lineage>
</organism>
<accession>A0ABS2P2N7</accession>
<dbReference type="Pfam" id="PF01547">
    <property type="entry name" value="SBP_bac_1"/>
    <property type="match status" value="1"/>
</dbReference>
<dbReference type="RefSeq" id="WP_204417973.1">
    <property type="nucleotide sequence ID" value="NZ_JAFBED010000006.1"/>
</dbReference>
<feature type="signal peptide" evidence="4">
    <location>
        <begin position="1"/>
        <end position="21"/>
    </location>
</feature>
<dbReference type="PANTHER" id="PTHR30061">
    <property type="entry name" value="MALTOSE-BINDING PERIPLASMIC PROTEIN"/>
    <property type="match status" value="1"/>
</dbReference>
<dbReference type="Gene3D" id="3.40.190.10">
    <property type="entry name" value="Periplasmic binding protein-like II"/>
    <property type="match status" value="2"/>
</dbReference>
<evidence type="ECO:0000256" key="3">
    <source>
        <dbReference type="ARBA" id="ARBA00022729"/>
    </source>
</evidence>
<dbReference type="PROSITE" id="PS51257">
    <property type="entry name" value="PROKAR_LIPOPROTEIN"/>
    <property type="match status" value="1"/>
</dbReference>
<protein>
    <submittedName>
        <fullName evidence="5">Multiple sugar transport system substrate-binding protein</fullName>
    </submittedName>
</protein>
<dbReference type="PANTHER" id="PTHR30061:SF50">
    <property type="entry name" value="MALTOSE_MALTODEXTRIN-BINDING PERIPLASMIC PROTEIN"/>
    <property type="match status" value="1"/>
</dbReference>
<dbReference type="EMBL" id="JAFBED010000006">
    <property type="protein sequence ID" value="MBM7621202.1"/>
    <property type="molecule type" value="Genomic_DNA"/>
</dbReference>